<dbReference type="PATRIC" id="fig|796385.3.peg.1932"/>
<dbReference type="RefSeq" id="WP_048176533.1">
    <property type="nucleotide sequence ID" value="NZ_CP008746.1"/>
</dbReference>
<dbReference type="AlphaFoldDB" id="A0A0G3CF48"/>
<sequence>MDKDALKDISVSTYLCCASYIKSNELAKAISKARYFVEKCQSFLFEGNESEYENRNNVLQCGIFFRGIQNFAYLKQMTISSDWITFPELVDQIWFEIWDCKERLEYTSSFINSFIKTDNLDWIFDDINSICQDIYKEYGHGLYLSPGILVEKITCNICGQDIRACEHITKKIYSGRVCEKVLHRQKAGGNHVIITERPDDPRCRLWPWQNPDHLLYKQWPWQTEKEFVEAVCVLYNFRLDDFMHGAGCGIKARVKINWNTL</sequence>
<dbReference type="GeneID" id="24885240"/>
<name>A0A0G3CF48_METBA</name>
<accession>A0A0G3CF48</accession>
<reference evidence="2" key="1">
    <citation type="submission" date="2014-06" db="EMBL/GenBank/DDBJ databases">
        <title>The complete genome sequence of Methanosarcina barkeri CM1.</title>
        <authorList>
            <consortium name="Pastoral Greenhouse Gas Research Consortium"/>
            <person name="Lambie S.C."/>
            <person name="Leahy S.C."/>
            <person name="Kelly W.J."/>
            <person name="Li D."/>
            <person name="Reilly K."/>
            <person name="Attwood G.T."/>
            <person name="Altermann E."/>
        </authorList>
    </citation>
    <scope>NUCLEOTIDE SEQUENCE [LARGE SCALE GENOMIC DNA]</scope>
    <source>
        <strain evidence="2">CM1</strain>
    </source>
</reference>
<evidence type="ECO:0000313" key="1">
    <source>
        <dbReference type="EMBL" id="AKJ38588.1"/>
    </source>
</evidence>
<dbReference type="EMBL" id="CP008746">
    <property type="protein sequence ID" value="AKJ38588.1"/>
    <property type="molecule type" value="Genomic_DNA"/>
</dbReference>
<proteinExistence type="predicted"/>
<protein>
    <submittedName>
        <fullName evidence="1">Uncharacterized protein</fullName>
    </submittedName>
</protein>
<dbReference type="Proteomes" id="UP000035331">
    <property type="component" value="Chromosome"/>
</dbReference>
<gene>
    <name evidence="1" type="ORF">MCM1_1548</name>
</gene>
<evidence type="ECO:0000313" key="2">
    <source>
        <dbReference type="Proteomes" id="UP000035331"/>
    </source>
</evidence>
<organism evidence="1 2">
    <name type="scientific">Methanosarcina barkeri CM1</name>
    <dbReference type="NCBI Taxonomy" id="796385"/>
    <lineage>
        <taxon>Archaea</taxon>
        <taxon>Methanobacteriati</taxon>
        <taxon>Methanobacteriota</taxon>
        <taxon>Stenosarchaea group</taxon>
        <taxon>Methanomicrobia</taxon>
        <taxon>Methanosarcinales</taxon>
        <taxon>Methanosarcinaceae</taxon>
        <taxon>Methanosarcina</taxon>
    </lineage>
</organism>
<reference evidence="1 2" key="2">
    <citation type="journal article" date="2015" name="Stand. Genomic Sci.">
        <title>The complete genome sequence of the rumen methanogen Methanosarcina barkeri CM1.</title>
        <authorList>
            <person name="Lambie S.C."/>
            <person name="Kelly W.J."/>
            <person name="Leahy S.C."/>
            <person name="Li D."/>
            <person name="Reilly K."/>
            <person name="McAllister T.A."/>
            <person name="Valle E.R."/>
            <person name="Attwood G.T."/>
            <person name="Altermann E."/>
        </authorList>
    </citation>
    <scope>NUCLEOTIDE SEQUENCE [LARGE SCALE GENOMIC DNA]</scope>
    <source>
        <strain evidence="1 2">CM1</strain>
    </source>
</reference>